<dbReference type="InterPro" id="IPR038084">
    <property type="entry name" value="PduO/GlcC-like_sf"/>
</dbReference>
<dbReference type="EMBL" id="PGGN01000003">
    <property type="protein sequence ID" value="PSH57285.1"/>
    <property type="molecule type" value="Genomic_DNA"/>
</dbReference>
<dbReference type="InterPro" id="IPR005624">
    <property type="entry name" value="PduO/GlcC-like"/>
</dbReference>
<reference evidence="2" key="1">
    <citation type="submission" date="2017-11" db="EMBL/GenBank/DDBJ databases">
        <authorList>
            <person name="Kuznetsova I."/>
            <person name="Sazanova A."/>
            <person name="Chirak E."/>
            <person name="Safronova V."/>
            <person name="Willems A."/>
        </authorList>
    </citation>
    <scope>NUCLEOTIDE SEQUENCE [LARGE SCALE GENOMIC DNA]</scope>
    <source>
        <strain evidence="2">PEPV15</strain>
    </source>
</reference>
<dbReference type="SUPFAM" id="SSF143744">
    <property type="entry name" value="GlcG-like"/>
    <property type="match status" value="1"/>
</dbReference>
<gene>
    <name evidence="1" type="ORF">CU100_17315</name>
</gene>
<dbReference type="Pfam" id="PF03928">
    <property type="entry name" value="HbpS-like"/>
    <property type="match status" value="1"/>
</dbReference>
<evidence type="ECO:0000313" key="1">
    <source>
        <dbReference type="EMBL" id="PSH57285.1"/>
    </source>
</evidence>
<sequence length="147" mass="15096">MLQIPCLSHDDASRAVDVILHALKATNRSAVVAVADQQGELIVLSRLDGAPYASIQIAANKAWTASRERCPSLAIGQASRSGEAGFDMVSYGDIRYTGFGGGLPVIVGDAVIGAVAVSGLSTQEDIALAQDGVAAILKGFESKNTPA</sequence>
<dbReference type="OrthoDB" id="9815788at2"/>
<comment type="caution">
    <text evidence="1">The sequence shown here is derived from an EMBL/GenBank/DDBJ whole genome shotgun (WGS) entry which is preliminary data.</text>
</comment>
<dbReference type="PANTHER" id="PTHR34309:SF1">
    <property type="entry name" value="PROTEIN GLCG"/>
    <property type="match status" value="1"/>
</dbReference>
<evidence type="ECO:0000313" key="2">
    <source>
        <dbReference type="Proteomes" id="UP000241158"/>
    </source>
</evidence>
<dbReference type="AlphaFoldDB" id="A0A2P7ASU3"/>
<protein>
    <submittedName>
        <fullName evidence="1">Heme-binding protein</fullName>
    </submittedName>
</protein>
<proteinExistence type="predicted"/>
<keyword evidence="2" id="KW-1185">Reference proteome</keyword>
<dbReference type="PANTHER" id="PTHR34309">
    <property type="entry name" value="SLR1406 PROTEIN"/>
    <property type="match status" value="1"/>
</dbReference>
<dbReference type="InterPro" id="IPR052517">
    <property type="entry name" value="GlcG_carb_metab_protein"/>
</dbReference>
<dbReference type="Gene3D" id="3.30.450.150">
    <property type="entry name" value="Haem-degrading domain"/>
    <property type="match status" value="1"/>
</dbReference>
<dbReference type="Proteomes" id="UP000241158">
    <property type="component" value="Unassembled WGS sequence"/>
</dbReference>
<name>A0A2P7ASU3_9HYPH</name>
<organism evidence="1 2">
    <name type="scientific">Phyllobacterium endophyticum</name>
    <dbReference type="NCBI Taxonomy" id="1149773"/>
    <lineage>
        <taxon>Bacteria</taxon>
        <taxon>Pseudomonadati</taxon>
        <taxon>Pseudomonadota</taxon>
        <taxon>Alphaproteobacteria</taxon>
        <taxon>Hyphomicrobiales</taxon>
        <taxon>Phyllobacteriaceae</taxon>
        <taxon>Phyllobacterium</taxon>
    </lineage>
</organism>
<accession>A0A2P7ASU3</accession>
<dbReference type="RefSeq" id="WP_106718031.1">
    <property type="nucleotide sequence ID" value="NZ_JACHXT010000003.1"/>
</dbReference>